<dbReference type="AlphaFoldDB" id="A0A1W1BHD4"/>
<protein>
    <submittedName>
        <fullName evidence="2">Nucleotidyltransferase domain protein</fullName>
    </submittedName>
</protein>
<dbReference type="InterPro" id="IPR043519">
    <property type="entry name" value="NT_sf"/>
</dbReference>
<name>A0A1W1BHD4_9ZZZZ</name>
<dbReference type="CDD" id="cd05403">
    <property type="entry name" value="NT_KNTase_like"/>
    <property type="match status" value="1"/>
</dbReference>
<dbReference type="PANTHER" id="PTHR37030">
    <property type="entry name" value="NUCLEOTIDYLTRANSFERASE"/>
    <property type="match status" value="1"/>
</dbReference>
<accession>A0A1W1BHD4</accession>
<evidence type="ECO:0000259" key="1">
    <source>
        <dbReference type="Pfam" id="PF01909"/>
    </source>
</evidence>
<organism evidence="2">
    <name type="scientific">hydrothermal vent metagenome</name>
    <dbReference type="NCBI Taxonomy" id="652676"/>
    <lineage>
        <taxon>unclassified sequences</taxon>
        <taxon>metagenomes</taxon>
        <taxon>ecological metagenomes</taxon>
    </lineage>
</organism>
<sequence length="102" mass="11698">MYNNLFETVKTRLEAVYNPLSLYIFGSYAWGNPTKDSDLDLLVVVDSSDKKPYKRSIEGIRALRGLGIAKDILVYTKDEFKTMSQDISSLLYKVEREGIRLL</sequence>
<gene>
    <name evidence="2" type="ORF">MNB_SV-12-1352</name>
</gene>
<dbReference type="SUPFAM" id="SSF81301">
    <property type="entry name" value="Nucleotidyltransferase"/>
    <property type="match status" value="1"/>
</dbReference>
<keyword evidence="2" id="KW-0808">Transferase</keyword>
<dbReference type="Gene3D" id="3.30.460.10">
    <property type="entry name" value="Beta Polymerase, domain 2"/>
    <property type="match status" value="1"/>
</dbReference>
<evidence type="ECO:0000313" key="2">
    <source>
        <dbReference type="EMBL" id="SFV52898.1"/>
    </source>
</evidence>
<proteinExistence type="predicted"/>
<dbReference type="GO" id="GO:0016779">
    <property type="term" value="F:nucleotidyltransferase activity"/>
    <property type="evidence" value="ECO:0007669"/>
    <property type="project" value="InterPro"/>
</dbReference>
<reference evidence="2" key="1">
    <citation type="submission" date="2016-10" db="EMBL/GenBank/DDBJ databases">
        <authorList>
            <person name="de Groot N.N."/>
        </authorList>
    </citation>
    <scope>NUCLEOTIDE SEQUENCE</scope>
</reference>
<dbReference type="Pfam" id="PF01909">
    <property type="entry name" value="NTP_transf_2"/>
    <property type="match status" value="1"/>
</dbReference>
<dbReference type="InterPro" id="IPR002934">
    <property type="entry name" value="Polymerase_NTP_transf_dom"/>
</dbReference>
<feature type="domain" description="Polymerase nucleotidyl transferase" evidence="1">
    <location>
        <begin position="10"/>
        <end position="81"/>
    </location>
</feature>
<dbReference type="EMBL" id="FPHE01000038">
    <property type="protein sequence ID" value="SFV52898.1"/>
    <property type="molecule type" value="Genomic_DNA"/>
</dbReference>
<dbReference type="PANTHER" id="PTHR37030:SF1">
    <property type="entry name" value="NUCLEOTIDYLTRANSFERASE"/>
    <property type="match status" value="1"/>
</dbReference>